<feature type="domain" description="Cadherin" evidence="16">
    <location>
        <begin position="1300"/>
        <end position="1427"/>
    </location>
</feature>
<keyword evidence="8" id="KW-0130">Cell adhesion</keyword>
<dbReference type="CDD" id="cd11304">
    <property type="entry name" value="Cadherin_repeat"/>
    <property type="match status" value="12"/>
</dbReference>
<name>A0A914WID8_9BILA</name>
<dbReference type="SMART" id="SM00112">
    <property type="entry name" value="CA"/>
    <property type="match status" value="13"/>
</dbReference>
<evidence type="ECO:0000256" key="15">
    <source>
        <dbReference type="SAM" id="SignalP"/>
    </source>
</evidence>
<comment type="subcellular location">
    <subcellularLocation>
        <location evidence="1">Cell membrane</location>
        <topology evidence="1">Single-pass type I membrane protein</topology>
    </subcellularLocation>
</comment>
<feature type="domain" description="Cadherin" evidence="16">
    <location>
        <begin position="359"/>
        <end position="465"/>
    </location>
</feature>
<feature type="domain" description="Cadherin" evidence="16">
    <location>
        <begin position="787"/>
        <end position="881"/>
    </location>
</feature>
<dbReference type="GO" id="GO:0001736">
    <property type="term" value="P:establishment of planar polarity"/>
    <property type="evidence" value="ECO:0007669"/>
    <property type="project" value="UniProtKB-ARBA"/>
</dbReference>
<evidence type="ECO:0000256" key="7">
    <source>
        <dbReference type="ARBA" id="ARBA00022837"/>
    </source>
</evidence>
<dbReference type="PROSITE" id="PS00232">
    <property type="entry name" value="CADHERIN_1"/>
    <property type="match status" value="4"/>
</dbReference>
<evidence type="ECO:0000259" key="16">
    <source>
        <dbReference type="PROSITE" id="PS50268"/>
    </source>
</evidence>
<dbReference type="FunFam" id="2.60.40.60:FF:000033">
    <property type="entry name" value="FAT atypical cadherin 1"/>
    <property type="match status" value="1"/>
</dbReference>
<feature type="signal peptide" evidence="15">
    <location>
        <begin position="1"/>
        <end position="30"/>
    </location>
</feature>
<evidence type="ECO:0000256" key="13">
    <source>
        <dbReference type="PROSITE-ProRule" id="PRU00043"/>
    </source>
</evidence>
<accession>A0A914WID8</accession>
<feature type="domain" description="Cadherin" evidence="16">
    <location>
        <begin position="125"/>
        <end position="238"/>
    </location>
</feature>
<dbReference type="InterPro" id="IPR002126">
    <property type="entry name" value="Cadherin-like_dom"/>
</dbReference>
<feature type="domain" description="Cadherin" evidence="16">
    <location>
        <begin position="1196"/>
        <end position="1298"/>
    </location>
</feature>
<evidence type="ECO:0000256" key="6">
    <source>
        <dbReference type="ARBA" id="ARBA00022737"/>
    </source>
</evidence>
<dbReference type="GO" id="GO:0005509">
    <property type="term" value="F:calcium ion binding"/>
    <property type="evidence" value="ECO:0007669"/>
    <property type="project" value="UniProtKB-UniRule"/>
</dbReference>
<dbReference type="FunFam" id="2.60.40.60:FF:000015">
    <property type="entry name" value="FAT atypical cadherin 1"/>
    <property type="match status" value="1"/>
</dbReference>
<dbReference type="FunFam" id="2.60.40.60:FF:000007">
    <property type="entry name" value="Protocadherin alpha 2"/>
    <property type="match status" value="1"/>
</dbReference>
<keyword evidence="3" id="KW-0245">EGF-like domain</keyword>
<dbReference type="WBParaSite" id="PSAMB.scaffold4249size19391.g23909.t1">
    <property type="protein sequence ID" value="PSAMB.scaffold4249size19391.g23909.t1"/>
    <property type="gene ID" value="PSAMB.scaffold4249size19391.g23909"/>
</dbReference>
<evidence type="ECO:0000256" key="8">
    <source>
        <dbReference type="ARBA" id="ARBA00022889"/>
    </source>
</evidence>
<evidence type="ECO:0000256" key="5">
    <source>
        <dbReference type="ARBA" id="ARBA00022729"/>
    </source>
</evidence>
<keyword evidence="2" id="KW-1003">Cell membrane</keyword>
<dbReference type="PRINTS" id="PR00205">
    <property type="entry name" value="CADHERIN"/>
</dbReference>
<evidence type="ECO:0000256" key="2">
    <source>
        <dbReference type="ARBA" id="ARBA00022475"/>
    </source>
</evidence>
<dbReference type="GO" id="GO:0007411">
    <property type="term" value="P:axon guidance"/>
    <property type="evidence" value="ECO:0007669"/>
    <property type="project" value="UniProtKB-ARBA"/>
</dbReference>
<feature type="domain" description="Cadherin" evidence="16">
    <location>
        <begin position="883"/>
        <end position="985"/>
    </location>
</feature>
<dbReference type="Proteomes" id="UP000887566">
    <property type="component" value="Unplaced"/>
</dbReference>
<dbReference type="Gene3D" id="2.60.40.60">
    <property type="entry name" value="Cadherins"/>
    <property type="match status" value="13"/>
</dbReference>
<dbReference type="FunFam" id="2.60.40.60:FF:000020">
    <property type="entry name" value="Dachsous cadherin-related 1b"/>
    <property type="match status" value="2"/>
</dbReference>
<evidence type="ECO:0000256" key="14">
    <source>
        <dbReference type="SAM" id="MobiDB-lite"/>
    </source>
</evidence>
<dbReference type="GO" id="GO:0048589">
    <property type="term" value="P:developmental growth"/>
    <property type="evidence" value="ECO:0007669"/>
    <property type="project" value="UniProtKB-ARBA"/>
</dbReference>
<keyword evidence="17" id="KW-1185">Reference proteome</keyword>
<dbReference type="PROSITE" id="PS50268">
    <property type="entry name" value="CADHERIN_2"/>
    <property type="match status" value="13"/>
</dbReference>
<evidence type="ECO:0000256" key="1">
    <source>
        <dbReference type="ARBA" id="ARBA00004251"/>
    </source>
</evidence>
<feature type="domain" description="Cadherin" evidence="16">
    <location>
        <begin position="983"/>
        <end position="1086"/>
    </location>
</feature>
<evidence type="ECO:0000313" key="18">
    <source>
        <dbReference type="WBParaSite" id="PSAMB.scaffold4249size19391.g23909.t1"/>
    </source>
</evidence>
<dbReference type="InterPro" id="IPR020894">
    <property type="entry name" value="Cadherin_CS"/>
</dbReference>
<evidence type="ECO:0000256" key="3">
    <source>
        <dbReference type="ARBA" id="ARBA00022536"/>
    </source>
</evidence>
<feature type="domain" description="Cadherin" evidence="16">
    <location>
        <begin position="33"/>
        <end position="124"/>
    </location>
</feature>
<evidence type="ECO:0000256" key="12">
    <source>
        <dbReference type="ARBA" id="ARBA00023180"/>
    </source>
</evidence>
<dbReference type="FunFam" id="2.60.40.60:FF:000039">
    <property type="entry name" value="FAT atypical cadherin 3"/>
    <property type="match status" value="1"/>
</dbReference>
<feature type="domain" description="Cadherin" evidence="16">
    <location>
        <begin position="1087"/>
        <end position="1195"/>
    </location>
</feature>
<keyword evidence="9" id="KW-1133">Transmembrane helix</keyword>
<dbReference type="GO" id="GO:0048513">
    <property type="term" value="P:animal organ development"/>
    <property type="evidence" value="ECO:0007669"/>
    <property type="project" value="UniProtKB-ARBA"/>
</dbReference>
<protein>
    <submittedName>
        <fullName evidence="18">Cadherin domain-containing protein</fullName>
    </submittedName>
</protein>
<keyword evidence="4" id="KW-0812">Transmembrane</keyword>
<evidence type="ECO:0000256" key="11">
    <source>
        <dbReference type="ARBA" id="ARBA00023157"/>
    </source>
</evidence>
<keyword evidence="11" id="KW-1015">Disulfide bond</keyword>
<dbReference type="SUPFAM" id="SSF49313">
    <property type="entry name" value="Cadherin-like"/>
    <property type="match status" value="13"/>
</dbReference>
<dbReference type="GO" id="GO:0007156">
    <property type="term" value="P:homophilic cell adhesion via plasma membrane adhesion molecules"/>
    <property type="evidence" value="ECO:0007669"/>
    <property type="project" value="InterPro"/>
</dbReference>
<evidence type="ECO:0000256" key="10">
    <source>
        <dbReference type="ARBA" id="ARBA00023136"/>
    </source>
</evidence>
<keyword evidence="5 15" id="KW-0732">Signal</keyword>
<feature type="domain" description="Cadherin" evidence="16">
    <location>
        <begin position="682"/>
        <end position="786"/>
    </location>
</feature>
<dbReference type="PANTHER" id="PTHR24026:SF126">
    <property type="entry name" value="PROTOCADHERIN FAT 4"/>
    <property type="match status" value="1"/>
</dbReference>
<keyword evidence="12" id="KW-0325">Glycoprotein</keyword>
<feature type="region of interest" description="Disordered" evidence="14">
    <location>
        <begin position="1514"/>
        <end position="1539"/>
    </location>
</feature>
<feature type="domain" description="Cadherin" evidence="16">
    <location>
        <begin position="466"/>
        <end position="573"/>
    </location>
</feature>
<dbReference type="InterPro" id="IPR015919">
    <property type="entry name" value="Cadherin-like_sf"/>
</dbReference>
<evidence type="ECO:0000256" key="9">
    <source>
        <dbReference type="ARBA" id="ARBA00022989"/>
    </source>
</evidence>
<feature type="domain" description="Cadherin" evidence="16">
    <location>
        <begin position="239"/>
        <end position="353"/>
    </location>
</feature>
<reference evidence="18" key="1">
    <citation type="submission" date="2022-11" db="UniProtKB">
        <authorList>
            <consortium name="WormBaseParasite"/>
        </authorList>
    </citation>
    <scope>IDENTIFICATION</scope>
</reference>
<dbReference type="FunFam" id="2.60.40.60:FF:000104">
    <property type="entry name" value="cadherin-23 isoform X1"/>
    <property type="match status" value="1"/>
</dbReference>
<feature type="chain" id="PRO_5037732102" evidence="15">
    <location>
        <begin position="31"/>
        <end position="1539"/>
    </location>
</feature>
<dbReference type="Pfam" id="PF00028">
    <property type="entry name" value="Cadherin"/>
    <property type="match status" value="10"/>
</dbReference>
<feature type="domain" description="Cadherin" evidence="16">
    <location>
        <begin position="574"/>
        <end position="681"/>
    </location>
</feature>
<evidence type="ECO:0000313" key="17">
    <source>
        <dbReference type="Proteomes" id="UP000887566"/>
    </source>
</evidence>
<dbReference type="Pfam" id="PF25374">
    <property type="entry name" value="Cadherin_FAT4_N"/>
    <property type="match status" value="1"/>
</dbReference>
<sequence>MGRRKVLRLSPTGVFLLLTAHLIAVASAQAAFFEEKLSLRVTEGVAAGTVIGSIEKKPGYTYRLNERSRFFDFDPDSGQIKTINELDREQLNGDSVDLIILGTPAYFITVTVQVDDINDNDPVFPFPFQNISVVESASVGTRLVLHSAQDPDAGDNGKIKEYRIASTDDAADTFKLVQSTNPDGDNVILLDVTKALDREKRDLYVLNISAVDSGEPPRAGFVTVFVNVLDTNDNAPVFSRAHYDVAISETTDAGTQLLVVNASDADASENAQVVYYLSNDIKNQFQVDGLSGAISTRVNKLDCPRTCQPDQQKNCTRVCVFTVEADDHGSPKQSGRAFVNVRLIDENDHDPEIVFRLYPAGVTFASVDEAAVNGSTVAVLTVVDKDFDANGQADVRIAAGNELGHFRLEAGENYAILRVSEVLHREQVSSYNLTFIAQDHGTPPRSSTKSLQVFVRDVNDRPPKFAQSSYVVQLSEAAPIGSFVVAVSANTDNSSRHQHSVSTIYSLSSGNELGFFKIAQKTGLITLAKSVDYETTRLYNLTVAARNDGPSIQFSTATVTVVVADANDHRPQFADDLKELFVNENLPLGSVLAILRASDGDEGENGRLSFYLDAATNRTYPAQFAVDAQSGKLILSRLLDRELIDSYYITVHVKDNGTPSLADQINLKLNVIDANDNWPTFRPREYFASILKSDPPGTPIAQVTASDEDAGANGTVFYFILQAPVGAFDLDTASGRLSLRKAADALGSISPVQVIVGARDGGDLEAVNNATVHVFLLDDFSQTPQFVQPKSLFKVRERLAGGQVIGTLSATDADNRVEYRLIGSDAFDIGRYSGEIRTNRPLDRETTPTVELMVVAKGKLAASAMTVSVAVEDVNDEAPVFGIAANTTVTVSRDRPAGYPLLLAAATDADDDFKEIIYSLRNVSDFVFINNATGLISLKSPGYLLPEKDITIDVVAANLGSPPQFASTTVIISAVPAADLAFPRLHFTFVLSENAKVNSIVHPINYTSGLVDARVVFNAEAQDDHAPFGVFPDGKIFIKNALDYETIQSYSLPIIASTDFADGQRTTTKIVADFYLLDENDNAPKCDAELFSFELQENAPIGTYIGTAKATDFDSGLNGKIAYRLLTENDNFLIDSTTGSLTSLVVFDREDLMLRAKTDTLTMQIRVSDQGEPKLWAECAVRVRITDANDHSPEFLVEVYSTDMLENAAVGAEVLKVTATDADQGDNALISYHLVDGFNTFSLNETSGKLSLIATLDRETKDSYHLSIEARDAGRPSQSTFIPAVISVLDVNDQSPKFITYPRKALNLSESLPVGSEIATFTAEDGDIGLAGRCHYFISTGNIGRTFEIDPVTGRMILIRPLDFEATPAYTLTVSANDEGSPSLAASVPGRPSLHLSYLRPSPVSRSLASTCRILIGGDGWSSPPLIIEQFNSDHRSWRGTRQVRIAHGYAPKPIGVGGGGGCCCVSMIQQGRRTVSAQTGSVVLVAMFSLASPPFGRVCRLSKNFVHAQTPVTDKQKAAIGGRRPTVTDPDRPPLQSD</sequence>
<keyword evidence="7 13" id="KW-0106">Calcium</keyword>
<evidence type="ECO:0000256" key="4">
    <source>
        <dbReference type="ARBA" id="ARBA00022692"/>
    </source>
</evidence>
<dbReference type="GO" id="GO:0007163">
    <property type="term" value="P:establishment or maintenance of cell polarity"/>
    <property type="evidence" value="ECO:0007669"/>
    <property type="project" value="UniProtKB-ARBA"/>
</dbReference>
<proteinExistence type="predicted"/>
<keyword evidence="6" id="KW-0677">Repeat</keyword>
<organism evidence="17 18">
    <name type="scientific">Plectus sambesii</name>
    <dbReference type="NCBI Taxonomy" id="2011161"/>
    <lineage>
        <taxon>Eukaryota</taxon>
        <taxon>Metazoa</taxon>
        <taxon>Ecdysozoa</taxon>
        <taxon>Nematoda</taxon>
        <taxon>Chromadorea</taxon>
        <taxon>Plectida</taxon>
        <taxon>Plectina</taxon>
        <taxon>Plectoidea</taxon>
        <taxon>Plectidae</taxon>
        <taxon>Plectus</taxon>
    </lineage>
</organism>
<dbReference type="PANTHER" id="PTHR24026">
    <property type="entry name" value="FAT ATYPICAL CADHERIN-RELATED"/>
    <property type="match status" value="1"/>
</dbReference>
<keyword evidence="10" id="KW-0472">Membrane</keyword>
<dbReference type="GO" id="GO:0005886">
    <property type="term" value="C:plasma membrane"/>
    <property type="evidence" value="ECO:0007669"/>
    <property type="project" value="UniProtKB-SubCell"/>
</dbReference>